<dbReference type="EMBL" id="HBUF01151411">
    <property type="protein sequence ID" value="CAG6648372.1"/>
    <property type="molecule type" value="Transcribed_RNA"/>
</dbReference>
<accession>A0A8D8RBW3</accession>
<evidence type="ECO:0000313" key="1">
    <source>
        <dbReference type="EMBL" id="CAG6648383.1"/>
    </source>
</evidence>
<dbReference type="EMBL" id="HBUF01151413">
    <property type="protein sequence ID" value="CAG6648383.1"/>
    <property type="molecule type" value="Transcribed_RNA"/>
</dbReference>
<sequence length="100" mass="11333">MLVQIPKIVLKWINWAMDWGGSGVNKSVSSIMSLLISVRPLLKYIKPPLHWLRPMKFPVQGEKAKNFWQILLSREGGVLPLQLVPLVKNLARKCTICSIA</sequence>
<dbReference type="EMBL" id="HBUF01151412">
    <property type="protein sequence ID" value="CAG6648377.1"/>
    <property type="molecule type" value="Transcribed_RNA"/>
</dbReference>
<organism evidence="1">
    <name type="scientific">Cacopsylla melanoneura</name>
    <dbReference type="NCBI Taxonomy" id="428564"/>
    <lineage>
        <taxon>Eukaryota</taxon>
        <taxon>Metazoa</taxon>
        <taxon>Ecdysozoa</taxon>
        <taxon>Arthropoda</taxon>
        <taxon>Hexapoda</taxon>
        <taxon>Insecta</taxon>
        <taxon>Pterygota</taxon>
        <taxon>Neoptera</taxon>
        <taxon>Paraneoptera</taxon>
        <taxon>Hemiptera</taxon>
        <taxon>Sternorrhyncha</taxon>
        <taxon>Psylloidea</taxon>
        <taxon>Psyllidae</taxon>
        <taxon>Psyllinae</taxon>
        <taxon>Cacopsylla</taxon>
    </lineage>
</organism>
<dbReference type="EMBL" id="HBUF01151414">
    <property type="protein sequence ID" value="CAG6648388.1"/>
    <property type="molecule type" value="Transcribed_RNA"/>
</dbReference>
<name>A0A8D8RBW3_9HEMI</name>
<proteinExistence type="predicted"/>
<protein>
    <submittedName>
        <fullName evidence="1">Uncharacterized protein</fullName>
    </submittedName>
</protein>
<reference evidence="1" key="1">
    <citation type="submission" date="2021-05" db="EMBL/GenBank/DDBJ databases">
        <authorList>
            <person name="Alioto T."/>
            <person name="Alioto T."/>
            <person name="Gomez Garrido J."/>
        </authorList>
    </citation>
    <scope>NUCLEOTIDE SEQUENCE</scope>
</reference>
<dbReference type="AlphaFoldDB" id="A0A8D8RBW3"/>